<evidence type="ECO:0000313" key="2">
    <source>
        <dbReference type="Proteomes" id="UP000027604"/>
    </source>
</evidence>
<accession>W0UZI9</accession>
<dbReference type="PATRIC" id="fig|1349767.4.peg.3041"/>
<protein>
    <submittedName>
        <fullName evidence="1">Uncharacterized protein</fullName>
    </submittedName>
</protein>
<organism evidence="1 2">
    <name type="scientific">Janthinobacterium agaricidamnosum NBRC 102515 = DSM 9628</name>
    <dbReference type="NCBI Taxonomy" id="1349767"/>
    <lineage>
        <taxon>Bacteria</taxon>
        <taxon>Pseudomonadati</taxon>
        <taxon>Pseudomonadota</taxon>
        <taxon>Betaproteobacteria</taxon>
        <taxon>Burkholderiales</taxon>
        <taxon>Oxalobacteraceae</taxon>
        <taxon>Janthinobacterium</taxon>
    </lineage>
</organism>
<gene>
    <name evidence="1" type="ORF">GJA_1331</name>
</gene>
<sequence>MIEVIHLYLSGTRVMARRESGLPWRRRIEPLGEWDWDMSRPASLTLDALQLNHKRRVQLQVHAGSALCKFMTLDLPAGLRDAQEQRAAAQAHMQQELGLNGADWSFTVDAATAPLKSVACALRRAVLAHLQLLSERHGLRLVSFAPYVTGVWNLFQSAHADATLALLALEHDAFTLCMARAGQLESISTLGHRCEPGLIEREVRRLALALGTEDRAGIFLAVPDSLSAMLPAPAGAILTDTAYLKKELYADFSDLLFGHAKEQV</sequence>
<name>W0UZI9_9BURK</name>
<dbReference type="Proteomes" id="UP000027604">
    <property type="component" value="Chromosome I"/>
</dbReference>
<dbReference type="OrthoDB" id="8701431at2"/>
<dbReference type="EMBL" id="HG322949">
    <property type="protein sequence ID" value="CDG81984.1"/>
    <property type="molecule type" value="Genomic_DNA"/>
</dbReference>
<proteinExistence type="predicted"/>
<evidence type="ECO:0000313" key="1">
    <source>
        <dbReference type="EMBL" id="CDG81984.1"/>
    </source>
</evidence>
<keyword evidence="2" id="KW-1185">Reference proteome</keyword>
<dbReference type="AlphaFoldDB" id="W0UZI9"/>
<reference evidence="1 2" key="1">
    <citation type="journal article" date="2015" name="Genome Announc.">
        <title>Genome Sequence of Mushroom Soft-Rot Pathogen Janthinobacterium agaricidamnosum.</title>
        <authorList>
            <person name="Graupner K."/>
            <person name="Lackner G."/>
            <person name="Hertweck C."/>
        </authorList>
    </citation>
    <scope>NUCLEOTIDE SEQUENCE [LARGE SCALE GENOMIC DNA]</scope>
    <source>
        <strain evidence="2">NBRC 102515 / DSM 9628</strain>
    </source>
</reference>
<dbReference type="STRING" id="1349767.GJA_1331"/>
<dbReference type="HOGENOM" id="CLU_1052826_0_0_4"/>
<dbReference type="KEGG" id="jag:GJA_1331"/>
<dbReference type="RefSeq" id="WP_038489989.1">
    <property type="nucleotide sequence ID" value="NZ_BCTH01000120.1"/>
</dbReference>